<gene>
    <name evidence="1" type="ORF">LIER_30870</name>
</gene>
<proteinExistence type="predicted"/>
<evidence type="ECO:0000313" key="1">
    <source>
        <dbReference type="EMBL" id="GAA0183463.1"/>
    </source>
</evidence>
<dbReference type="AlphaFoldDB" id="A0AAV3RP70"/>
<dbReference type="PANTHER" id="PTHR34222">
    <property type="entry name" value="GAG_PRE-INTEGRS DOMAIN-CONTAINING PROTEIN"/>
    <property type="match status" value="1"/>
</dbReference>
<protein>
    <submittedName>
        <fullName evidence="1">Uncharacterized protein</fullName>
    </submittedName>
</protein>
<keyword evidence="2" id="KW-1185">Reference proteome</keyword>
<organism evidence="1 2">
    <name type="scientific">Lithospermum erythrorhizon</name>
    <name type="common">Purple gromwell</name>
    <name type="synonym">Lithospermum officinale var. erythrorhizon</name>
    <dbReference type="NCBI Taxonomy" id="34254"/>
    <lineage>
        <taxon>Eukaryota</taxon>
        <taxon>Viridiplantae</taxon>
        <taxon>Streptophyta</taxon>
        <taxon>Embryophyta</taxon>
        <taxon>Tracheophyta</taxon>
        <taxon>Spermatophyta</taxon>
        <taxon>Magnoliopsida</taxon>
        <taxon>eudicotyledons</taxon>
        <taxon>Gunneridae</taxon>
        <taxon>Pentapetalae</taxon>
        <taxon>asterids</taxon>
        <taxon>lamiids</taxon>
        <taxon>Boraginales</taxon>
        <taxon>Boraginaceae</taxon>
        <taxon>Boraginoideae</taxon>
        <taxon>Lithospermeae</taxon>
        <taxon>Lithospermum</taxon>
    </lineage>
</organism>
<reference evidence="1 2" key="1">
    <citation type="submission" date="2024-01" db="EMBL/GenBank/DDBJ databases">
        <title>The complete chloroplast genome sequence of Lithospermum erythrorhizon: insights into the phylogenetic relationship among Boraginaceae species and the maternal lineages of purple gromwells.</title>
        <authorList>
            <person name="Okada T."/>
            <person name="Watanabe K."/>
        </authorList>
    </citation>
    <scope>NUCLEOTIDE SEQUENCE [LARGE SCALE GENOMIC DNA]</scope>
</reference>
<dbReference type="EMBL" id="BAABME010011248">
    <property type="protein sequence ID" value="GAA0183463.1"/>
    <property type="molecule type" value="Genomic_DNA"/>
</dbReference>
<comment type="caution">
    <text evidence="1">The sequence shown here is derived from an EMBL/GenBank/DDBJ whole genome shotgun (WGS) entry which is preliminary data.</text>
</comment>
<evidence type="ECO:0000313" key="2">
    <source>
        <dbReference type="Proteomes" id="UP001454036"/>
    </source>
</evidence>
<sequence>MIIALQARDKVVLFNGDYNRPNATTDSYKEWVKVNATLISWILNAMSNNMTSAVFYNKLKGLWEELNGLKTSMRYGNFEEEKMMLFLMGLNDEFEPTNNRIMLYDPLPNLAREYGMIANVEKQKRTQNLYQTYPKPQGSFIKEDRSQYKCEFFGKREHLKKDCFKLKGFPYWWSGFNQKMKQKANDVQEMSTPLKVLNEGKEGWQNMISSLIQQKIGKILKGK</sequence>
<name>A0AAV3RP70_LITER</name>
<dbReference type="PANTHER" id="PTHR34222:SF99">
    <property type="entry name" value="PROTEIN, PUTATIVE-RELATED"/>
    <property type="match status" value="1"/>
</dbReference>
<accession>A0AAV3RP70</accession>
<dbReference type="Proteomes" id="UP001454036">
    <property type="component" value="Unassembled WGS sequence"/>
</dbReference>